<evidence type="ECO:0000259" key="12">
    <source>
        <dbReference type="PROSITE" id="PS50206"/>
    </source>
</evidence>
<dbReference type="GO" id="GO:0051301">
    <property type="term" value="P:cell division"/>
    <property type="evidence" value="ECO:0007669"/>
    <property type="project" value="UniProtKB-UniRule"/>
</dbReference>
<dbReference type="CDD" id="cd01530">
    <property type="entry name" value="Cdc25"/>
    <property type="match status" value="1"/>
</dbReference>
<dbReference type="EMBL" id="KB446541">
    <property type="protein sequence ID" value="EME42691.1"/>
    <property type="molecule type" value="Genomic_DNA"/>
</dbReference>
<keyword evidence="3 10" id="KW-0132">Cell division</keyword>
<evidence type="ECO:0000256" key="2">
    <source>
        <dbReference type="ARBA" id="ARBA00013064"/>
    </source>
</evidence>
<evidence type="ECO:0000256" key="7">
    <source>
        <dbReference type="ARBA" id="ARBA00023306"/>
    </source>
</evidence>
<gene>
    <name evidence="13" type="ORF">DOTSEDRAFT_155646</name>
</gene>
<evidence type="ECO:0000313" key="14">
    <source>
        <dbReference type="Proteomes" id="UP000016933"/>
    </source>
</evidence>
<dbReference type="InterPro" id="IPR000751">
    <property type="entry name" value="MPI_Phosphatase"/>
</dbReference>
<feature type="region of interest" description="Disordered" evidence="11">
    <location>
        <begin position="245"/>
        <end position="296"/>
    </location>
</feature>
<dbReference type="InterPro" id="IPR001763">
    <property type="entry name" value="Rhodanese-like_dom"/>
</dbReference>
<dbReference type="Pfam" id="PF00581">
    <property type="entry name" value="Rhodanese"/>
    <property type="match status" value="1"/>
</dbReference>
<keyword evidence="14" id="KW-1185">Reference proteome</keyword>
<comment type="function">
    <text evidence="10">Tyrosine protein phosphatase which functions as a dosage-dependent inducer of mitotic progression.</text>
</comment>
<keyword evidence="5 10" id="KW-0378">Hydrolase</keyword>
<dbReference type="Proteomes" id="UP000016933">
    <property type="component" value="Unassembled WGS sequence"/>
</dbReference>
<feature type="domain" description="Rhodanese" evidence="12">
    <location>
        <begin position="373"/>
        <end position="477"/>
    </location>
</feature>
<dbReference type="GO" id="GO:0004725">
    <property type="term" value="F:protein tyrosine phosphatase activity"/>
    <property type="evidence" value="ECO:0007669"/>
    <property type="project" value="UniProtKB-UniRule"/>
</dbReference>
<dbReference type="PANTHER" id="PTHR10828:SF17">
    <property type="entry name" value="PROTEIN-TYROSINE-PHOSPHATASE"/>
    <property type="match status" value="1"/>
</dbReference>
<dbReference type="GO" id="GO:0005634">
    <property type="term" value="C:nucleus"/>
    <property type="evidence" value="ECO:0007669"/>
    <property type="project" value="TreeGrafter"/>
</dbReference>
<evidence type="ECO:0000256" key="1">
    <source>
        <dbReference type="ARBA" id="ARBA00011065"/>
    </source>
</evidence>
<evidence type="ECO:0000256" key="9">
    <source>
        <dbReference type="ARBA" id="ARBA00067190"/>
    </source>
</evidence>
<reference evidence="14" key="1">
    <citation type="journal article" date="2012" name="PLoS Genet.">
        <title>The genomes of the fungal plant pathogens Cladosporium fulvum and Dothistroma septosporum reveal adaptation to different hosts and lifestyles but also signatures of common ancestry.</title>
        <authorList>
            <person name="de Wit P.J.G.M."/>
            <person name="van der Burgt A."/>
            <person name="Oekmen B."/>
            <person name="Stergiopoulos I."/>
            <person name="Abd-Elsalam K.A."/>
            <person name="Aerts A.L."/>
            <person name="Bahkali A.H."/>
            <person name="Beenen H.G."/>
            <person name="Chettri P."/>
            <person name="Cox M.P."/>
            <person name="Datema E."/>
            <person name="de Vries R.P."/>
            <person name="Dhillon B."/>
            <person name="Ganley A.R."/>
            <person name="Griffiths S.A."/>
            <person name="Guo Y."/>
            <person name="Hamelin R.C."/>
            <person name="Henrissat B."/>
            <person name="Kabir M.S."/>
            <person name="Jashni M.K."/>
            <person name="Kema G."/>
            <person name="Klaubauf S."/>
            <person name="Lapidus A."/>
            <person name="Levasseur A."/>
            <person name="Lindquist E."/>
            <person name="Mehrabi R."/>
            <person name="Ohm R.A."/>
            <person name="Owen T.J."/>
            <person name="Salamov A."/>
            <person name="Schwelm A."/>
            <person name="Schijlen E."/>
            <person name="Sun H."/>
            <person name="van den Burg H.A."/>
            <person name="van Ham R.C.H.J."/>
            <person name="Zhang S."/>
            <person name="Goodwin S.B."/>
            <person name="Grigoriev I.V."/>
            <person name="Collemare J."/>
            <person name="Bradshaw R.E."/>
        </authorList>
    </citation>
    <scope>NUCLEOTIDE SEQUENCE [LARGE SCALE GENOMIC DNA]</scope>
    <source>
        <strain evidence="14">NZE10 / CBS 128990</strain>
    </source>
</reference>
<dbReference type="SMART" id="SM00450">
    <property type="entry name" value="RHOD"/>
    <property type="match status" value="1"/>
</dbReference>
<dbReference type="PRINTS" id="PR00716">
    <property type="entry name" value="MPIPHPHTASE"/>
</dbReference>
<dbReference type="HOGENOM" id="CLU_017900_0_0_1"/>
<dbReference type="InterPro" id="IPR036873">
    <property type="entry name" value="Rhodanese-like_dom_sf"/>
</dbReference>
<keyword evidence="7 10" id="KW-0131">Cell cycle</keyword>
<dbReference type="PROSITE" id="PS50206">
    <property type="entry name" value="RHODANESE_3"/>
    <property type="match status" value="1"/>
</dbReference>
<evidence type="ECO:0000313" key="13">
    <source>
        <dbReference type="EMBL" id="EME42691.1"/>
    </source>
</evidence>
<dbReference type="STRING" id="675120.N1PML1"/>
<dbReference type="eggNOG" id="KOG3772">
    <property type="taxonomic scope" value="Eukaryota"/>
</dbReference>
<accession>N1PML1</accession>
<evidence type="ECO:0000256" key="4">
    <source>
        <dbReference type="ARBA" id="ARBA00022776"/>
    </source>
</evidence>
<dbReference type="OMA" id="HSPQMED"/>
<dbReference type="AlphaFoldDB" id="N1PML1"/>
<comment type="similarity">
    <text evidence="1 10">Belongs to the MPI phosphatase family.</text>
</comment>
<dbReference type="EC" id="3.1.3.48" evidence="2 10"/>
<evidence type="ECO:0000256" key="11">
    <source>
        <dbReference type="SAM" id="MobiDB-lite"/>
    </source>
</evidence>
<evidence type="ECO:0000256" key="8">
    <source>
        <dbReference type="ARBA" id="ARBA00051722"/>
    </source>
</evidence>
<evidence type="ECO:0000256" key="5">
    <source>
        <dbReference type="ARBA" id="ARBA00022801"/>
    </source>
</evidence>
<comment type="catalytic activity">
    <reaction evidence="8 10">
        <text>O-phospho-L-tyrosyl-[protein] + H2O = L-tyrosyl-[protein] + phosphate</text>
        <dbReference type="Rhea" id="RHEA:10684"/>
        <dbReference type="Rhea" id="RHEA-COMP:10136"/>
        <dbReference type="Rhea" id="RHEA-COMP:20101"/>
        <dbReference type="ChEBI" id="CHEBI:15377"/>
        <dbReference type="ChEBI" id="CHEBI:43474"/>
        <dbReference type="ChEBI" id="CHEBI:46858"/>
        <dbReference type="ChEBI" id="CHEBI:61978"/>
        <dbReference type="EC" id="3.1.3.48"/>
    </reaction>
</comment>
<evidence type="ECO:0000256" key="10">
    <source>
        <dbReference type="RuleBase" id="RU368028"/>
    </source>
</evidence>
<dbReference type="GO" id="GO:0010971">
    <property type="term" value="P:positive regulation of G2/M transition of mitotic cell cycle"/>
    <property type="evidence" value="ECO:0007669"/>
    <property type="project" value="TreeGrafter"/>
</dbReference>
<proteinExistence type="inferred from homology"/>
<evidence type="ECO:0000256" key="6">
    <source>
        <dbReference type="ARBA" id="ARBA00022912"/>
    </source>
</evidence>
<dbReference type="GO" id="GO:0005737">
    <property type="term" value="C:cytoplasm"/>
    <property type="evidence" value="ECO:0007669"/>
    <property type="project" value="TreeGrafter"/>
</dbReference>
<evidence type="ECO:0000256" key="3">
    <source>
        <dbReference type="ARBA" id="ARBA00022618"/>
    </source>
</evidence>
<dbReference type="SUPFAM" id="SSF52821">
    <property type="entry name" value="Rhodanese/Cell cycle control phosphatase"/>
    <property type="match status" value="1"/>
</dbReference>
<dbReference type="GO" id="GO:0110032">
    <property type="term" value="P:positive regulation of G2/MI transition of meiotic cell cycle"/>
    <property type="evidence" value="ECO:0007669"/>
    <property type="project" value="TreeGrafter"/>
</dbReference>
<keyword evidence="4 10" id="KW-0498">Mitosis</keyword>
<feature type="compositionally biased region" description="Polar residues" evidence="11">
    <location>
        <begin position="268"/>
        <end position="278"/>
    </location>
</feature>
<dbReference type="PANTHER" id="PTHR10828">
    <property type="entry name" value="M-PHASE INDUCER PHOSPHATASE DUAL SPECIFICITY PHOSPHATASE CDC25"/>
    <property type="match status" value="1"/>
</dbReference>
<name>N1PML1_DOTSN</name>
<dbReference type="Gene3D" id="3.40.250.10">
    <property type="entry name" value="Rhodanese-like domain"/>
    <property type="match status" value="1"/>
</dbReference>
<organism evidence="13 14">
    <name type="scientific">Dothistroma septosporum (strain NZE10 / CBS 128990)</name>
    <name type="common">Red band needle blight fungus</name>
    <name type="synonym">Mycosphaerella pini</name>
    <dbReference type="NCBI Taxonomy" id="675120"/>
    <lineage>
        <taxon>Eukaryota</taxon>
        <taxon>Fungi</taxon>
        <taxon>Dikarya</taxon>
        <taxon>Ascomycota</taxon>
        <taxon>Pezizomycotina</taxon>
        <taxon>Dothideomycetes</taxon>
        <taxon>Dothideomycetidae</taxon>
        <taxon>Mycosphaerellales</taxon>
        <taxon>Mycosphaerellaceae</taxon>
        <taxon>Dothistroma</taxon>
    </lineage>
</organism>
<protein>
    <recommendedName>
        <fullName evidence="9 10">M-phase inducer phosphatase</fullName>
        <ecNumber evidence="2 10">3.1.3.48</ecNumber>
    </recommendedName>
</protein>
<reference evidence="13 14" key="2">
    <citation type="journal article" date="2012" name="PLoS Pathog.">
        <title>Diverse lifestyles and strategies of plant pathogenesis encoded in the genomes of eighteen Dothideomycetes fungi.</title>
        <authorList>
            <person name="Ohm R.A."/>
            <person name="Feau N."/>
            <person name="Henrissat B."/>
            <person name="Schoch C.L."/>
            <person name="Horwitz B.A."/>
            <person name="Barry K.W."/>
            <person name="Condon B.J."/>
            <person name="Copeland A.C."/>
            <person name="Dhillon B."/>
            <person name="Glaser F."/>
            <person name="Hesse C.N."/>
            <person name="Kosti I."/>
            <person name="LaButti K."/>
            <person name="Lindquist E.A."/>
            <person name="Lucas S."/>
            <person name="Salamov A.A."/>
            <person name="Bradshaw R.E."/>
            <person name="Ciuffetti L."/>
            <person name="Hamelin R.C."/>
            <person name="Kema G.H.J."/>
            <person name="Lawrence C."/>
            <person name="Scott J.A."/>
            <person name="Spatafora J.W."/>
            <person name="Turgeon B.G."/>
            <person name="de Wit P.J.G.M."/>
            <person name="Zhong S."/>
            <person name="Goodwin S.B."/>
            <person name="Grigoriev I.V."/>
        </authorList>
    </citation>
    <scope>NUCLEOTIDE SEQUENCE [LARGE SCALE GENOMIC DNA]</scope>
    <source>
        <strain evidence="14">NZE10 / CBS 128990</strain>
    </source>
</reference>
<dbReference type="FunFam" id="3.40.250.10:FF:000021">
    <property type="entry name" value="M-phase inducer phosphatase cdc-25.2"/>
    <property type="match status" value="1"/>
</dbReference>
<dbReference type="GO" id="GO:0000086">
    <property type="term" value="P:G2/M transition of mitotic cell cycle"/>
    <property type="evidence" value="ECO:0007669"/>
    <property type="project" value="TreeGrafter"/>
</dbReference>
<keyword evidence="6 10" id="KW-0904">Protein phosphatase</keyword>
<sequence length="561" mass="62869">MEYSSPLAAIRPQPHPGFGSNRKDIPDFRSVNHGCNTIGPFDFKAMSMHTHKPHRPDYFSLRPVRGSSPTASLTADLDANFHIDRSPQAPTPRRSLFTADLFKPRENVATPPIEVEPATTPPVVSSSPYCDAMDISPLPHKLPLTFQVTLPSPTPDITPAELHEIPPDWLQPTRLPEAPPSFLAIPERRRPVTRPVLSRTKGYSASCIPQRPSSAETQLPPFRFGNVATSGLACSSTPSLLDSFAESPVDELRPSSAAGSMLPPPRRTSLSQRNNGSPSAGHVRKPSAGRPNFVRPQRKLMRRSLSMFQHPDDVMKEEQDTFESQSTLLSSVMDVEQDHLPQLPHFVPDEPDSLPRISQETMIDVLDSRYTNQYDRIVVVDCRFEYEYEGGHIDSAVNFNDKQQLATELFGANVPANTLLIFHCEYSVHRAPLTAKFIRSHDRTVNAANYPRLTYPEMYILDGGYSKFFSEHPSKCFPQNYVEMNDQRHEQACERGMAKVKNQRQKLFRNQTFAFGQNDDMEDSPTALGRGLGPRSHCTFTVGNDIAEGIGRSFQRRMASY</sequence>